<dbReference type="Pfam" id="PF00135">
    <property type="entry name" value="COesterase"/>
    <property type="match status" value="1"/>
</dbReference>
<dbReference type="PROSITE" id="PS00941">
    <property type="entry name" value="CARBOXYLESTERASE_B_2"/>
    <property type="match status" value="1"/>
</dbReference>
<evidence type="ECO:0000256" key="1">
    <source>
        <dbReference type="ARBA" id="ARBA00005964"/>
    </source>
</evidence>
<name>A0A671U3F8_SPAAU</name>
<proteinExistence type="inferred from homology"/>
<dbReference type="SUPFAM" id="SSF53474">
    <property type="entry name" value="alpha/beta-Hydrolases"/>
    <property type="match status" value="1"/>
</dbReference>
<dbReference type="Ensembl" id="ENSSAUT00010008814.1">
    <property type="protein sequence ID" value="ENSSAUP00010008235.1"/>
    <property type="gene ID" value="ENSSAUG00010004086.1"/>
</dbReference>
<reference evidence="4" key="1">
    <citation type="submission" date="2021-04" db="EMBL/GenBank/DDBJ databases">
        <authorList>
            <consortium name="Wellcome Sanger Institute Data Sharing"/>
        </authorList>
    </citation>
    <scope>NUCLEOTIDE SEQUENCE [LARGE SCALE GENOMIC DNA]</scope>
</reference>
<dbReference type="InterPro" id="IPR051093">
    <property type="entry name" value="Neuroligin/BSAL"/>
</dbReference>
<dbReference type="InterPro" id="IPR002018">
    <property type="entry name" value="CarbesteraseB"/>
</dbReference>
<dbReference type="PANTHER" id="PTHR43903">
    <property type="entry name" value="NEUROLIGIN"/>
    <property type="match status" value="1"/>
</dbReference>
<dbReference type="Gene3D" id="3.40.50.1820">
    <property type="entry name" value="alpha/beta hydrolase"/>
    <property type="match status" value="1"/>
</dbReference>
<organism evidence="4 5">
    <name type="scientific">Sparus aurata</name>
    <name type="common">Gilthead sea bream</name>
    <dbReference type="NCBI Taxonomy" id="8175"/>
    <lineage>
        <taxon>Eukaryota</taxon>
        <taxon>Metazoa</taxon>
        <taxon>Chordata</taxon>
        <taxon>Craniata</taxon>
        <taxon>Vertebrata</taxon>
        <taxon>Euteleostomi</taxon>
        <taxon>Actinopterygii</taxon>
        <taxon>Neopterygii</taxon>
        <taxon>Teleostei</taxon>
        <taxon>Neoteleostei</taxon>
        <taxon>Acanthomorphata</taxon>
        <taxon>Eupercaria</taxon>
        <taxon>Spariformes</taxon>
        <taxon>Sparidae</taxon>
        <taxon>Sparus</taxon>
    </lineage>
</organism>
<dbReference type="InterPro" id="IPR019819">
    <property type="entry name" value="Carboxylesterase_B_CS"/>
</dbReference>
<dbReference type="AlphaFoldDB" id="A0A671U3F8"/>
<dbReference type="GeneTree" id="ENSGT00940000155200"/>
<dbReference type="InterPro" id="IPR029058">
    <property type="entry name" value="AB_hydrolase_fold"/>
</dbReference>
<feature type="domain" description="Carboxylesterase type B" evidence="3">
    <location>
        <begin position="8"/>
        <end position="99"/>
    </location>
</feature>
<evidence type="ECO:0000256" key="2">
    <source>
        <dbReference type="ARBA" id="ARBA00022729"/>
    </source>
</evidence>
<evidence type="ECO:0000313" key="5">
    <source>
        <dbReference type="Proteomes" id="UP000472265"/>
    </source>
</evidence>
<protein>
    <recommendedName>
        <fullName evidence="3">Carboxylesterase type B domain-containing protein</fullName>
    </recommendedName>
</protein>
<dbReference type="OMA" id="HYISEDC"/>
<reference evidence="4" key="2">
    <citation type="submission" date="2025-08" db="UniProtKB">
        <authorList>
            <consortium name="Ensembl"/>
        </authorList>
    </citation>
    <scope>IDENTIFICATION</scope>
</reference>
<dbReference type="InParanoid" id="A0A671U3F8"/>
<comment type="similarity">
    <text evidence="1">Belongs to the type-B carboxylesterase/lipase family.</text>
</comment>
<accession>A0A671U3F8</accession>
<keyword evidence="5" id="KW-1185">Reference proteome</keyword>
<sequence length="100" mass="11336">MRRVFFFRCVQNKQHVHDLFEKIGVLEIEIPEISEDCLYLNIYTPANRAPNATLPVMVWIHGGGFAMGSASMFDGSPLAAYQDMVVVLIQYRLGALSFLR</sequence>
<reference evidence="4" key="3">
    <citation type="submission" date="2025-09" db="UniProtKB">
        <authorList>
            <consortium name="Ensembl"/>
        </authorList>
    </citation>
    <scope>IDENTIFICATION</scope>
</reference>
<dbReference type="Proteomes" id="UP000472265">
    <property type="component" value="Chromosome 8"/>
</dbReference>
<keyword evidence="2" id="KW-0732">Signal</keyword>
<evidence type="ECO:0000259" key="3">
    <source>
        <dbReference type="Pfam" id="PF00135"/>
    </source>
</evidence>
<evidence type="ECO:0000313" key="4">
    <source>
        <dbReference type="Ensembl" id="ENSSAUP00010008235.1"/>
    </source>
</evidence>